<accession>A0A4V3CZ44</accession>
<comment type="caution">
    <text evidence="1">The sequence shown here is derived from an EMBL/GenBank/DDBJ whole genome shotgun (WGS) entry which is preliminary data.</text>
</comment>
<keyword evidence="2" id="KW-1185">Reference proteome</keyword>
<reference evidence="1 2" key="1">
    <citation type="submission" date="2019-03" db="EMBL/GenBank/DDBJ databases">
        <title>Genomic Encyclopedia of Type Strains, Phase IV (KMG-IV): sequencing the most valuable type-strain genomes for metagenomic binning, comparative biology and taxonomic classification.</title>
        <authorList>
            <person name="Goeker M."/>
        </authorList>
    </citation>
    <scope>NUCLEOTIDE SEQUENCE [LARGE SCALE GENOMIC DNA]</scope>
    <source>
        <strain evidence="1 2">DSM 45361</strain>
    </source>
</reference>
<name>A0A4V3CZ44_LABRH</name>
<dbReference type="EMBL" id="SNXZ01000004">
    <property type="protein sequence ID" value="TDP96658.1"/>
    <property type="molecule type" value="Genomic_DNA"/>
</dbReference>
<evidence type="ECO:0000313" key="2">
    <source>
        <dbReference type="Proteomes" id="UP000295444"/>
    </source>
</evidence>
<dbReference type="OrthoDB" id="8858495at2"/>
<dbReference type="AlphaFoldDB" id="A0A4V3CZ44"/>
<dbReference type="Proteomes" id="UP000295444">
    <property type="component" value="Unassembled WGS sequence"/>
</dbReference>
<organism evidence="1 2">
    <name type="scientific">Labedaea rhizosphaerae</name>
    <dbReference type="NCBI Taxonomy" id="598644"/>
    <lineage>
        <taxon>Bacteria</taxon>
        <taxon>Bacillati</taxon>
        <taxon>Actinomycetota</taxon>
        <taxon>Actinomycetes</taxon>
        <taxon>Pseudonocardiales</taxon>
        <taxon>Pseudonocardiaceae</taxon>
        <taxon>Labedaea</taxon>
    </lineage>
</organism>
<sequence length="93" mass="10160">MTEDFADGMRACVERELEECKRVGAAIDALPDDPAAAGAILAKATGAFEGLVFDDGFDNTRDDRTEYPLGLSYWTDVLYFALWDKATFAANEA</sequence>
<evidence type="ECO:0000313" key="1">
    <source>
        <dbReference type="EMBL" id="TDP96658.1"/>
    </source>
</evidence>
<dbReference type="RefSeq" id="WP_133851980.1">
    <property type="nucleotide sequence ID" value="NZ_SNXZ01000004.1"/>
</dbReference>
<gene>
    <name evidence="1" type="ORF">EV186_104646</name>
</gene>
<protein>
    <submittedName>
        <fullName evidence="1">Uncharacterized protein</fullName>
    </submittedName>
</protein>
<proteinExistence type="predicted"/>